<evidence type="ECO:0008006" key="4">
    <source>
        <dbReference type="Google" id="ProtNLM"/>
    </source>
</evidence>
<reference evidence="2" key="1">
    <citation type="journal article" date="2020" name="New Phytol.">
        <title>Comparative genomics reveals dynamic genome evolution in host specialist ectomycorrhizal fungi.</title>
        <authorList>
            <person name="Lofgren L.A."/>
            <person name="Nguyen N.H."/>
            <person name="Vilgalys R."/>
            <person name="Ruytinx J."/>
            <person name="Liao H.L."/>
            <person name="Branco S."/>
            <person name="Kuo A."/>
            <person name="LaButti K."/>
            <person name="Lipzen A."/>
            <person name="Andreopoulos W."/>
            <person name="Pangilinan J."/>
            <person name="Riley R."/>
            <person name="Hundley H."/>
            <person name="Na H."/>
            <person name="Barry K."/>
            <person name="Grigoriev I.V."/>
            <person name="Stajich J.E."/>
            <person name="Kennedy P.G."/>
        </authorList>
    </citation>
    <scope>NUCLEOTIDE SEQUENCE</scope>
    <source>
        <strain evidence="2">FC423</strain>
    </source>
</reference>
<dbReference type="Proteomes" id="UP000823399">
    <property type="component" value="Unassembled WGS sequence"/>
</dbReference>
<organism evidence="2 3">
    <name type="scientific">Suillus discolor</name>
    <dbReference type="NCBI Taxonomy" id="1912936"/>
    <lineage>
        <taxon>Eukaryota</taxon>
        <taxon>Fungi</taxon>
        <taxon>Dikarya</taxon>
        <taxon>Basidiomycota</taxon>
        <taxon>Agaricomycotina</taxon>
        <taxon>Agaricomycetes</taxon>
        <taxon>Agaricomycetidae</taxon>
        <taxon>Boletales</taxon>
        <taxon>Suillineae</taxon>
        <taxon>Suillaceae</taxon>
        <taxon>Suillus</taxon>
    </lineage>
</organism>
<protein>
    <recommendedName>
        <fullName evidence="4">Secreted protein</fullName>
    </recommendedName>
</protein>
<comment type="caution">
    <text evidence="2">The sequence shown here is derived from an EMBL/GenBank/DDBJ whole genome shotgun (WGS) entry which is preliminary data.</text>
</comment>
<evidence type="ECO:0000256" key="1">
    <source>
        <dbReference type="SAM" id="SignalP"/>
    </source>
</evidence>
<feature type="signal peptide" evidence="1">
    <location>
        <begin position="1"/>
        <end position="28"/>
    </location>
</feature>
<accession>A0A9P7JSN0</accession>
<keyword evidence="3" id="KW-1185">Reference proteome</keyword>
<dbReference type="RefSeq" id="XP_041291310.1">
    <property type="nucleotide sequence ID" value="XM_041437749.1"/>
</dbReference>
<evidence type="ECO:0000313" key="2">
    <source>
        <dbReference type="EMBL" id="KAG2105754.1"/>
    </source>
</evidence>
<proteinExistence type="predicted"/>
<dbReference type="AlphaFoldDB" id="A0A9P7JSN0"/>
<gene>
    <name evidence="2" type="ORF">F5147DRAFT_701726</name>
</gene>
<name>A0A9P7JSN0_9AGAM</name>
<evidence type="ECO:0000313" key="3">
    <source>
        <dbReference type="Proteomes" id="UP000823399"/>
    </source>
</evidence>
<keyword evidence="1" id="KW-0732">Signal</keyword>
<dbReference type="EMBL" id="JABBWM010000037">
    <property type="protein sequence ID" value="KAG2105754.1"/>
    <property type="molecule type" value="Genomic_DNA"/>
</dbReference>
<feature type="chain" id="PRO_5040429803" description="Secreted protein" evidence="1">
    <location>
        <begin position="29"/>
        <end position="94"/>
    </location>
</feature>
<sequence length="94" mass="10376">MHRNILRKTAHAWALGSWLLCVTDEVAGNSSGDSSTWTAASAICGLLEGRGRSYKWRENATFAIGALRYVFVSDRRVIGPKACVINNDHLIELE</sequence>
<dbReference type="GeneID" id="64700008"/>